<dbReference type="InterPro" id="IPR006710">
    <property type="entry name" value="Glyco_hydro_43"/>
</dbReference>
<dbReference type="CDD" id="cd08999">
    <property type="entry name" value="GH43_ABN-like"/>
    <property type="match status" value="1"/>
</dbReference>
<protein>
    <recommendedName>
        <fullName evidence="6">Endo-1,5-alpha-L-arabinanase A</fullName>
    </recommendedName>
</protein>
<dbReference type="PANTHER" id="PTHR43301:SF3">
    <property type="entry name" value="ARABINAN ENDO-1,5-ALPHA-L-ARABINOSIDASE A-RELATED"/>
    <property type="match status" value="1"/>
</dbReference>
<dbReference type="Pfam" id="PF04616">
    <property type="entry name" value="Glyco_hydro_43"/>
    <property type="match status" value="1"/>
</dbReference>
<dbReference type="Gene3D" id="2.115.10.20">
    <property type="entry name" value="Glycosyl hydrolase domain, family 43"/>
    <property type="match status" value="1"/>
</dbReference>
<comment type="caution">
    <text evidence="11">The sequence shown here is derived from an EMBL/GenBank/DDBJ whole genome shotgun (WGS) entry which is preliminary data.</text>
</comment>
<proteinExistence type="inferred from homology"/>
<keyword evidence="12" id="KW-1185">Reference proteome</keyword>
<evidence type="ECO:0000313" key="12">
    <source>
        <dbReference type="Proteomes" id="UP001220324"/>
    </source>
</evidence>
<keyword evidence="4 8" id="KW-0378">Hydrolase</keyword>
<feature type="region of interest" description="Disordered" evidence="9">
    <location>
        <begin position="8"/>
        <end position="51"/>
    </location>
</feature>
<feature type="transmembrane region" description="Helical" evidence="10">
    <location>
        <begin position="66"/>
        <end position="90"/>
    </location>
</feature>
<sequence length="278" mass="30692">MVDFLFARNRDDPLSPKPLPSVHVHEGEEEDGSITSNTASESKQLSDLEGGEKRGFFSQPWTPRRIAFFSVVGFLGLAIIVLVIALPIVLTRSHDYPDMWKPTGSNHDDTSYDIEKNAPIWAIHDFPDPGLIQHNGTWYAFATNPKKGDPNTIHVPIATSTNFVNWTLHEGYDAMPTVGQWQKKINTWAPDLIQRDDGKFVLYYAGETKHFSPHHCIGAAVSNGTDPMGPYTPLNESLACPHEYGGAIDPSPFRDTDGKLYVVYKGDGNSVGSGGLLR</sequence>
<keyword evidence="10" id="KW-0472">Membrane</keyword>
<dbReference type="Proteomes" id="UP001220324">
    <property type="component" value="Unassembled WGS sequence"/>
</dbReference>
<feature type="compositionally biased region" description="Polar residues" evidence="9">
    <location>
        <begin position="33"/>
        <end position="43"/>
    </location>
</feature>
<accession>A0AAD6G953</accession>
<keyword evidence="10" id="KW-0812">Transmembrane</keyword>
<evidence type="ECO:0000256" key="4">
    <source>
        <dbReference type="ARBA" id="ARBA00022801"/>
    </source>
</evidence>
<evidence type="ECO:0000256" key="1">
    <source>
        <dbReference type="ARBA" id="ARBA00004834"/>
    </source>
</evidence>
<dbReference type="InterPro" id="IPR023296">
    <property type="entry name" value="Glyco_hydro_beta-prop_sf"/>
</dbReference>
<evidence type="ECO:0000313" key="11">
    <source>
        <dbReference type="EMBL" id="KAJ5524736.1"/>
    </source>
</evidence>
<comment type="pathway">
    <text evidence="1">Glycan metabolism; L-arabinan degradation.</text>
</comment>
<evidence type="ECO:0000256" key="5">
    <source>
        <dbReference type="ARBA" id="ARBA00023295"/>
    </source>
</evidence>
<evidence type="ECO:0000256" key="8">
    <source>
        <dbReference type="RuleBase" id="RU361187"/>
    </source>
</evidence>
<dbReference type="GO" id="GO:0004553">
    <property type="term" value="F:hydrolase activity, hydrolyzing O-glycosyl compounds"/>
    <property type="evidence" value="ECO:0007669"/>
    <property type="project" value="InterPro"/>
</dbReference>
<dbReference type="PANTHER" id="PTHR43301">
    <property type="entry name" value="ARABINAN ENDO-1,5-ALPHA-L-ARABINOSIDASE"/>
    <property type="match status" value="1"/>
</dbReference>
<comment type="similarity">
    <text evidence="2 8">Belongs to the glycosyl hydrolase 43 family.</text>
</comment>
<evidence type="ECO:0000256" key="2">
    <source>
        <dbReference type="ARBA" id="ARBA00009865"/>
    </source>
</evidence>
<keyword evidence="10" id="KW-1133">Transmembrane helix</keyword>
<name>A0AAD6G953_9EURO</name>
<evidence type="ECO:0000256" key="3">
    <source>
        <dbReference type="ARBA" id="ARBA00022729"/>
    </source>
</evidence>
<keyword evidence="3" id="KW-0732">Signal</keyword>
<keyword evidence="5 8" id="KW-0326">Glycosidase</keyword>
<dbReference type="AlphaFoldDB" id="A0AAD6G953"/>
<dbReference type="SUPFAM" id="SSF75005">
    <property type="entry name" value="Arabinanase/levansucrase/invertase"/>
    <property type="match status" value="1"/>
</dbReference>
<evidence type="ECO:0000256" key="7">
    <source>
        <dbReference type="PIRSR" id="PIRSR606710-2"/>
    </source>
</evidence>
<evidence type="ECO:0000256" key="10">
    <source>
        <dbReference type="SAM" id="Phobius"/>
    </source>
</evidence>
<evidence type="ECO:0000256" key="6">
    <source>
        <dbReference type="ARBA" id="ARBA00042202"/>
    </source>
</evidence>
<dbReference type="EMBL" id="JAQIZZ010000008">
    <property type="protein sequence ID" value="KAJ5524736.1"/>
    <property type="molecule type" value="Genomic_DNA"/>
</dbReference>
<reference evidence="11 12" key="1">
    <citation type="journal article" date="2023" name="IMA Fungus">
        <title>Comparative genomic study of the Penicillium genus elucidates a diverse pangenome and 15 lateral gene transfer events.</title>
        <authorList>
            <person name="Petersen C."/>
            <person name="Sorensen T."/>
            <person name="Nielsen M.R."/>
            <person name="Sondergaard T.E."/>
            <person name="Sorensen J.L."/>
            <person name="Fitzpatrick D.A."/>
            <person name="Frisvad J.C."/>
            <person name="Nielsen K.L."/>
        </authorList>
    </citation>
    <scope>NUCLEOTIDE SEQUENCE [LARGE SCALE GENOMIC DNA]</scope>
    <source>
        <strain evidence="11 12">IBT 35679</strain>
    </source>
</reference>
<feature type="site" description="Important for catalytic activity, responsible for pKa modulation of the active site Glu and correct orientation of both the proton donor and substrate" evidence="7">
    <location>
        <position position="249"/>
    </location>
</feature>
<evidence type="ECO:0000256" key="9">
    <source>
        <dbReference type="SAM" id="MobiDB-lite"/>
    </source>
</evidence>
<gene>
    <name evidence="11" type="ORF">N7494_011386</name>
</gene>
<dbReference type="GO" id="GO:0005975">
    <property type="term" value="P:carbohydrate metabolic process"/>
    <property type="evidence" value="ECO:0007669"/>
    <property type="project" value="InterPro"/>
</dbReference>
<organism evidence="11 12">
    <name type="scientific">Penicillium frequentans</name>
    <dbReference type="NCBI Taxonomy" id="3151616"/>
    <lineage>
        <taxon>Eukaryota</taxon>
        <taxon>Fungi</taxon>
        <taxon>Dikarya</taxon>
        <taxon>Ascomycota</taxon>
        <taxon>Pezizomycotina</taxon>
        <taxon>Eurotiomycetes</taxon>
        <taxon>Eurotiomycetidae</taxon>
        <taxon>Eurotiales</taxon>
        <taxon>Aspergillaceae</taxon>
        <taxon>Penicillium</taxon>
    </lineage>
</organism>
<dbReference type="InterPro" id="IPR050727">
    <property type="entry name" value="GH43_arabinanases"/>
</dbReference>